<dbReference type="RefSeq" id="XP_028479476.1">
    <property type="nucleotide sequence ID" value="XM_028620504.1"/>
</dbReference>
<gene>
    <name evidence="2" type="ORF">EHS24_004962</name>
</gene>
<evidence type="ECO:0000256" key="1">
    <source>
        <dbReference type="SAM" id="MobiDB-lite"/>
    </source>
</evidence>
<reference evidence="2 3" key="1">
    <citation type="submission" date="2018-11" db="EMBL/GenBank/DDBJ databases">
        <title>Genome sequence of Apiotrichum porosum DSM 27194.</title>
        <authorList>
            <person name="Aliyu H."/>
            <person name="Gorte O."/>
            <person name="Ochsenreither K."/>
        </authorList>
    </citation>
    <scope>NUCLEOTIDE SEQUENCE [LARGE SCALE GENOMIC DNA]</scope>
    <source>
        <strain evidence="2 3">DSM 27194</strain>
    </source>
</reference>
<comment type="caution">
    <text evidence="2">The sequence shown here is derived from an EMBL/GenBank/DDBJ whole genome shotgun (WGS) entry which is preliminary data.</text>
</comment>
<dbReference type="GeneID" id="39589505"/>
<name>A0A427Y6H4_9TREE</name>
<dbReference type="AlphaFoldDB" id="A0A427Y6H4"/>
<evidence type="ECO:0000313" key="2">
    <source>
        <dbReference type="EMBL" id="RSH86691.1"/>
    </source>
</evidence>
<feature type="region of interest" description="Disordered" evidence="1">
    <location>
        <begin position="208"/>
        <end position="227"/>
    </location>
</feature>
<dbReference type="Proteomes" id="UP000279236">
    <property type="component" value="Unassembled WGS sequence"/>
</dbReference>
<proteinExistence type="predicted"/>
<sequence length="237" mass="25368">MGQTRRHIPLHPDPPNPGSSSRTFPPPLPPPPLKAFTFSPSSLLAAHQHAALAYLAADRIHTLTSRPPAATTSQPAQHQWLSDTRTNQLAAIATIGHTARCALSIASCPTAATLTLAGALAGASADSIADLVLLSTIANARPDAVVRCAMPEFKRRGMHVAGLGTLGVFLGECFRGCEVEYDAAFVDGFEVDEDRAWWWWKRGRGGEDGVEEEEEEVGSNGDDDGVEEWGNFLDECV</sequence>
<protein>
    <submittedName>
        <fullName evidence="2">Uncharacterized protein</fullName>
    </submittedName>
</protein>
<accession>A0A427Y6H4</accession>
<dbReference type="EMBL" id="RSCE01000002">
    <property type="protein sequence ID" value="RSH86691.1"/>
    <property type="molecule type" value="Genomic_DNA"/>
</dbReference>
<organism evidence="2 3">
    <name type="scientific">Apiotrichum porosum</name>
    <dbReference type="NCBI Taxonomy" id="105984"/>
    <lineage>
        <taxon>Eukaryota</taxon>
        <taxon>Fungi</taxon>
        <taxon>Dikarya</taxon>
        <taxon>Basidiomycota</taxon>
        <taxon>Agaricomycotina</taxon>
        <taxon>Tremellomycetes</taxon>
        <taxon>Trichosporonales</taxon>
        <taxon>Trichosporonaceae</taxon>
        <taxon>Apiotrichum</taxon>
    </lineage>
</organism>
<keyword evidence="3" id="KW-1185">Reference proteome</keyword>
<evidence type="ECO:0000313" key="3">
    <source>
        <dbReference type="Proteomes" id="UP000279236"/>
    </source>
</evidence>
<feature type="region of interest" description="Disordered" evidence="1">
    <location>
        <begin position="1"/>
        <end position="31"/>
    </location>
</feature>